<protein>
    <submittedName>
        <fullName evidence="1">Uncharacterized protein</fullName>
    </submittedName>
</protein>
<organism evidence="1 2">
    <name type="scientific">Pichia angusta</name>
    <name type="common">Yeast</name>
    <name type="synonym">Hansenula polymorpha</name>
    <dbReference type="NCBI Taxonomy" id="870730"/>
    <lineage>
        <taxon>Eukaryota</taxon>
        <taxon>Fungi</taxon>
        <taxon>Dikarya</taxon>
        <taxon>Ascomycota</taxon>
        <taxon>Saccharomycotina</taxon>
        <taxon>Pichiomycetes</taxon>
        <taxon>Pichiales</taxon>
        <taxon>Pichiaceae</taxon>
        <taxon>Ogataea</taxon>
    </lineage>
</organism>
<name>A0ABQ7RUJ3_PICAN</name>
<accession>A0ABQ7RUJ3</accession>
<gene>
    <name evidence="1" type="ORF">KL940_003600</name>
</gene>
<keyword evidence="2" id="KW-1185">Reference proteome</keyword>
<evidence type="ECO:0000313" key="2">
    <source>
        <dbReference type="Proteomes" id="UP001197328"/>
    </source>
</evidence>
<dbReference type="EMBL" id="JAHLVD010000009">
    <property type="protein sequence ID" value="KAG7847688.1"/>
    <property type="molecule type" value="Genomic_DNA"/>
</dbReference>
<sequence>MLLPPQNYQLICDRHRRSPWGRACHPARAWFWAFLQLVSVKPARKISLLFATAAIRSDSTPCDGSMHPDSNNRTTFRPRHGRTRAHQFAAGSLAGFCIYAFCSPTAFRSGMKEFGLHTFNGNK</sequence>
<reference evidence="1 2" key="1">
    <citation type="journal article" date="2021" name="G3 (Bethesda)">
        <title>Genomic diversity, chromosomal rearrangements, and interspecies hybridization in the ogataea polymorpha species complex.</title>
        <authorList>
            <person name="Hanson S.J."/>
            <person name="Cinneide E.O."/>
            <person name="Salzberg L.I."/>
            <person name="Wolfe K.H."/>
            <person name="McGowan J."/>
            <person name="Fitzpatrick D.A."/>
            <person name="Matlin K."/>
        </authorList>
    </citation>
    <scope>NUCLEOTIDE SEQUENCE [LARGE SCALE GENOMIC DNA]</scope>
    <source>
        <strain evidence="1">51-138</strain>
    </source>
</reference>
<comment type="caution">
    <text evidence="1">The sequence shown here is derived from an EMBL/GenBank/DDBJ whole genome shotgun (WGS) entry which is preliminary data.</text>
</comment>
<dbReference type="Proteomes" id="UP001197328">
    <property type="component" value="Unassembled WGS sequence"/>
</dbReference>
<proteinExistence type="predicted"/>
<evidence type="ECO:0000313" key="1">
    <source>
        <dbReference type="EMBL" id="KAG7847688.1"/>
    </source>
</evidence>